<dbReference type="SUPFAM" id="SSF55729">
    <property type="entry name" value="Acyl-CoA N-acyltransferases (Nat)"/>
    <property type="match status" value="1"/>
</dbReference>
<name>A0ABP0W6D8_9BRYO</name>
<keyword evidence="3" id="KW-1185">Reference proteome</keyword>
<dbReference type="PANTHER" id="PTHR42919:SF20">
    <property type="entry name" value="GCN5-RELATED N-ACETYLTRANSFERASE 10, CHLOROPLASTIC"/>
    <property type="match status" value="1"/>
</dbReference>
<dbReference type="Proteomes" id="UP001497444">
    <property type="component" value="Chromosome 14"/>
</dbReference>
<evidence type="ECO:0000313" key="2">
    <source>
        <dbReference type="EMBL" id="CAK9262022.1"/>
    </source>
</evidence>
<protein>
    <recommendedName>
        <fullName evidence="1">N-acetyltransferase domain-containing protein</fullName>
    </recommendedName>
</protein>
<dbReference type="InterPro" id="IPR000182">
    <property type="entry name" value="GNAT_dom"/>
</dbReference>
<reference evidence="2" key="1">
    <citation type="submission" date="2024-02" db="EMBL/GenBank/DDBJ databases">
        <authorList>
            <consortium name="ELIXIR-Norway"/>
            <consortium name="Elixir Norway"/>
        </authorList>
    </citation>
    <scope>NUCLEOTIDE SEQUENCE</scope>
</reference>
<dbReference type="PANTHER" id="PTHR42919">
    <property type="entry name" value="N-ALPHA-ACETYLTRANSFERASE"/>
    <property type="match status" value="1"/>
</dbReference>
<sequence>MVFFRFNSSSYGHHHLVYGSSSCGATLQQCATTIGFGIRRPTTTTTTTTCALRFSARTQMDVGLGRRRRVIIFGAARSPTPGDLSRVQSQTLNGIAQEDEEKVSGKGLVSSYGWRVRDASRLDTEELRAVAHIQASSFHLQTAVFDQLFFKLFKAELLSALLYKARQSPPNRYACLLAEPVPEVDQERLDKNRELKVVGAVNLTALVDSDVLRHLQGAHEYLYVSGMAVDADYRRQNVATLLLKACDLRAADWEFDWLVLHAYEDDVAARSLYSRAGYRVIAADPLWMTTWAGRKRRVLMAKGTSGMEYPLTWEGMIVSKSFPCLSKNEMLFTLW</sequence>
<dbReference type="Pfam" id="PF00583">
    <property type="entry name" value="Acetyltransf_1"/>
    <property type="match status" value="1"/>
</dbReference>
<gene>
    <name evidence="2" type="ORF">CSSPJE1EN1_LOCUS7500</name>
</gene>
<accession>A0ABP0W6D8</accession>
<dbReference type="EMBL" id="OZ020109">
    <property type="protein sequence ID" value="CAK9262022.1"/>
    <property type="molecule type" value="Genomic_DNA"/>
</dbReference>
<organism evidence="2 3">
    <name type="scientific">Sphagnum jensenii</name>
    <dbReference type="NCBI Taxonomy" id="128206"/>
    <lineage>
        <taxon>Eukaryota</taxon>
        <taxon>Viridiplantae</taxon>
        <taxon>Streptophyta</taxon>
        <taxon>Embryophyta</taxon>
        <taxon>Bryophyta</taxon>
        <taxon>Sphagnophytina</taxon>
        <taxon>Sphagnopsida</taxon>
        <taxon>Sphagnales</taxon>
        <taxon>Sphagnaceae</taxon>
        <taxon>Sphagnum</taxon>
    </lineage>
</organism>
<evidence type="ECO:0000313" key="3">
    <source>
        <dbReference type="Proteomes" id="UP001497444"/>
    </source>
</evidence>
<dbReference type="PROSITE" id="PS51186">
    <property type="entry name" value="GNAT"/>
    <property type="match status" value="1"/>
</dbReference>
<dbReference type="PROSITE" id="PS51257">
    <property type="entry name" value="PROKAR_LIPOPROTEIN"/>
    <property type="match status" value="1"/>
</dbReference>
<evidence type="ECO:0000259" key="1">
    <source>
        <dbReference type="PROSITE" id="PS51186"/>
    </source>
</evidence>
<dbReference type="CDD" id="cd04301">
    <property type="entry name" value="NAT_SF"/>
    <property type="match status" value="1"/>
</dbReference>
<dbReference type="InterPro" id="IPR016181">
    <property type="entry name" value="Acyl_CoA_acyltransferase"/>
</dbReference>
<dbReference type="Gene3D" id="3.40.630.30">
    <property type="match status" value="1"/>
</dbReference>
<dbReference type="InterPro" id="IPR051556">
    <property type="entry name" value="N-term/lysine_N-AcTrnsfr"/>
</dbReference>
<feature type="domain" description="N-acetyltransferase" evidence="1">
    <location>
        <begin position="148"/>
        <end position="305"/>
    </location>
</feature>
<proteinExistence type="predicted"/>